<organism evidence="2">
    <name type="scientific">bioreactor metagenome</name>
    <dbReference type="NCBI Taxonomy" id="1076179"/>
    <lineage>
        <taxon>unclassified sequences</taxon>
        <taxon>metagenomes</taxon>
        <taxon>ecological metagenomes</taxon>
    </lineage>
</organism>
<dbReference type="Gene3D" id="1.10.357.10">
    <property type="entry name" value="Tetracycline Repressor, domain 2"/>
    <property type="match status" value="1"/>
</dbReference>
<dbReference type="InterPro" id="IPR041474">
    <property type="entry name" value="NicS_C"/>
</dbReference>
<name>A0A645CT38_9ZZZZ</name>
<proteinExistence type="predicted"/>
<reference evidence="2" key="1">
    <citation type="submission" date="2019-08" db="EMBL/GenBank/DDBJ databases">
        <authorList>
            <person name="Kucharzyk K."/>
            <person name="Murdoch R.W."/>
            <person name="Higgins S."/>
            <person name="Loffler F."/>
        </authorList>
    </citation>
    <scope>NUCLEOTIDE SEQUENCE</scope>
</reference>
<dbReference type="Pfam" id="PF17938">
    <property type="entry name" value="TetR_C_29"/>
    <property type="match status" value="1"/>
</dbReference>
<evidence type="ECO:0000313" key="2">
    <source>
        <dbReference type="EMBL" id="MPM80018.1"/>
    </source>
</evidence>
<dbReference type="SUPFAM" id="SSF48498">
    <property type="entry name" value="Tetracyclin repressor-like, C-terminal domain"/>
    <property type="match status" value="1"/>
</dbReference>
<comment type="caution">
    <text evidence="2">The sequence shown here is derived from an EMBL/GenBank/DDBJ whole genome shotgun (WGS) entry which is preliminary data.</text>
</comment>
<protein>
    <recommendedName>
        <fullName evidence="1">HTH-type transcriptional repressor NicS C-terminal domain-containing protein</fullName>
    </recommendedName>
</protein>
<dbReference type="EMBL" id="VSSQ01029761">
    <property type="protein sequence ID" value="MPM80018.1"/>
    <property type="molecule type" value="Genomic_DNA"/>
</dbReference>
<accession>A0A645CT38</accession>
<evidence type="ECO:0000259" key="1">
    <source>
        <dbReference type="Pfam" id="PF17938"/>
    </source>
</evidence>
<gene>
    <name evidence="2" type="ORF">SDC9_127061</name>
</gene>
<dbReference type="AlphaFoldDB" id="A0A645CT38"/>
<dbReference type="InterPro" id="IPR036271">
    <property type="entry name" value="Tet_transcr_reg_TetR-rel_C_sf"/>
</dbReference>
<sequence>MIATNILNIGVSGSTIEERIAQAIGFHFNFLKQNLQLAQFVLNEISSNPVRLQSLVDRLRQHIGPVFLQVEAELKKEIEKGTIRPISTPDLLITIVSLNVTPFLVKPILQRALNIPDGDFVEMLEQRQKEVIETVLSRLRI</sequence>
<feature type="domain" description="HTH-type transcriptional repressor NicS C-terminal" evidence="1">
    <location>
        <begin position="18"/>
        <end position="135"/>
    </location>
</feature>